<keyword evidence="2" id="KW-1133">Transmembrane helix</keyword>
<dbReference type="Proteomes" id="UP000276834">
    <property type="component" value="Unassembled WGS sequence"/>
</dbReference>
<dbReference type="SUPFAM" id="SSF82671">
    <property type="entry name" value="SEA domain"/>
    <property type="match status" value="1"/>
</dbReference>
<keyword evidence="2" id="KW-0472">Membrane</keyword>
<dbReference type="InterPro" id="IPR000742">
    <property type="entry name" value="EGF"/>
</dbReference>
<feature type="region of interest" description="Disordered" evidence="1">
    <location>
        <begin position="100"/>
        <end position="136"/>
    </location>
</feature>
<dbReference type="AlphaFoldDB" id="A0A3L8Q6F3"/>
<dbReference type="OrthoDB" id="9219655at2759"/>
<feature type="domain" description="SEA" evidence="3">
    <location>
        <begin position="184"/>
        <end position="295"/>
    </location>
</feature>
<name>A0A3L8Q6F3_CHLGU</name>
<dbReference type="InterPro" id="IPR036364">
    <property type="entry name" value="SEA_dom_sf"/>
</dbReference>
<keyword evidence="5" id="KW-1185">Reference proteome</keyword>
<evidence type="ECO:0000259" key="3">
    <source>
        <dbReference type="PROSITE" id="PS50024"/>
    </source>
</evidence>
<proteinExistence type="predicted"/>
<feature type="compositionally biased region" description="Basic and acidic residues" evidence="1">
    <location>
        <begin position="16"/>
        <end position="46"/>
    </location>
</feature>
<dbReference type="GO" id="GO:0071944">
    <property type="term" value="C:cell periphery"/>
    <property type="evidence" value="ECO:0007669"/>
    <property type="project" value="UniProtKB-ARBA"/>
</dbReference>
<dbReference type="EMBL" id="QUSF01004846">
    <property type="protein sequence ID" value="RLV62896.1"/>
    <property type="molecule type" value="Genomic_DNA"/>
</dbReference>
<dbReference type="PROSITE" id="PS00022">
    <property type="entry name" value="EGF_1"/>
    <property type="match status" value="1"/>
</dbReference>
<keyword evidence="2" id="KW-0812">Transmembrane</keyword>
<feature type="region of interest" description="Disordered" evidence="1">
    <location>
        <begin position="1"/>
        <end position="46"/>
    </location>
</feature>
<sequence length="420" mass="47429">MDHHNHHRDHHVHPRNLHDHPRDHILHPMDHHDHSRDHHDQLWDHHDHHRDHHDQLWDHHHNPRYHHDHSRDHHDQLWDHLLHPMDHHDHHMDHLLHLRDRPNHSRTTPTTSGTSTTTQRTSTAMSTTPGTTPTTLWTTAAPPSGLCENGGTPGGTGCLCSPSYAGPRCEFSTDTVETNLPFPGTIMATVDMEVTVTNFNYSEDLKDPTSETFLSFQNHFRQEIKKIYGTIPGYEGVEITSLKSGSIVVGHEVFFTMAQSSNTTEKFQETTEGLKKNLHKAEASQGSCQHNTSVLCLVVRQNPVVSDMREVLDLDELCHQRAPPGYGASFTAAVTAGVLHCVTSCTPNLPQSLDCHHGRCHVTREGPRCFCPDEDLYWYAGAQCSGRVSKVATGLGVVVALLFLICLILIVVLLSRRHRR</sequence>
<accession>A0A3L8Q6F3</accession>
<feature type="compositionally biased region" description="Low complexity" evidence="1">
    <location>
        <begin position="105"/>
        <end position="136"/>
    </location>
</feature>
<protein>
    <recommendedName>
        <fullName evidence="3">SEA domain-containing protein</fullName>
    </recommendedName>
</protein>
<dbReference type="PROSITE" id="PS50024">
    <property type="entry name" value="SEA"/>
    <property type="match status" value="1"/>
</dbReference>
<dbReference type="InterPro" id="IPR000082">
    <property type="entry name" value="SEA_dom"/>
</dbReference>
<dbReference type="PANTHER" id="PTHR37999:SF2">
    <property type="entry name" value="MUCIN-17"/>
    <property type="match status" value="1"/>
</dbReference>
<evidence type="ECO:0000256" key="2">
    <source>
        <dbReference type="SAM" id="Phobius"/>
    </source>
</evidence>
<evidence type="ECO:0000313" key="4">
    <source>
        <dbReference type="EMBL" id="RLV62896.1"/>
    </source>
</evidence>
<feature type="compositionally biased region" description="Basic residues" evidence="1">
    <location>
        <begin position="1"/>
        <end position="15"/>
    </location>
</feature>
<dbReference type="SMART" id="SM00200">
    <property type="entry name" value="SEA"/>
    <property type="match status" value="1"/>
</dbReference>
<evidence type="ECO:0000313" key="5">
    <source>
        <dbReference type="Proteomes" id="UP000276834"/>
    </source>
</evidence>
<feature type="non-terminal residue" evidence="4">
    <location>
        <position position="420"/>
    </location>
</feature>
<evidence type="ECO:0000256" key="1">
    <source>
        <dbReference type="SAM" id="MobiDB-lite"/>
    </source>
</evidence>
<gene>
    <name evidence="4" type="ORF">DV515_00018833</name>
</gene>
<dbReference type="Gene3D" id="3.30.70.960">
    <property type="entry name" value="SEA domain"/>
    <property type="match status" value="1"/>
</dbReference>
<feature type="transmembrane region" description="Helical" evidence="2">
    <location>
        <begin position="391"/>
        <end position="414"/>
    </location>
</feature>
<dbReference type="InterPro" id="IPR053311">
    <property type="entry name" value="Mucosal_Integrity_Assoc"/>
</dbReference>
<organism evidence="4 5">
    <name type="scientific">Chloebia gouldiae</name>
    <name type="common">Gouldian finch</name>
    <name type="synonym">Erythrura gouldiae</name>
    <dbReference type="NCBI Taxonomy" id="44316"/>
    <lineage>
        <taxon>Eukaryota</taxon>
        <taxon>Metazoa</taxon>
        <taxon>Chordata</taxon>
        <taxon>Craniata</taxon>
        <taxon>Vertebrata</taxon>
        <taxon>Euteleostomi</taxon>
        <taxon>Archelosauria</taxon>
        <taxon>Archosauria</taxon>
        <taxon>Dinosauria</taxon>
        <taxon>Saurischia</taxon>
        <taxon>Theropoda</taxon>
        <taxon>Coelurosauria</taxon>
        <taxon>Aves</taxon>
        <taxon>Neognathae</taxon>
        <taxon>Neoaves</taxon>
        <taxon>Telluraves</taxon>
        <taxon>Australaves</taxon>
        <taxon>Passeriformes</taxon>
        <taxon>Passeroidea</taxon>
        <taxon>Passeridae</taxon>
        <taxon>Chloebia</taxon>
    </lineage>
</organism>
<comment type="caution">
    <text evidence="4">The sequence shown here is derived from an EMBL/GenBank/DDBJ whole genome shotgun (WGS) entry which is preliminary data.</text>
</comment>
<dbReference type="Pfam" id="PF01390">
    <property type="entry name" value="SEA"/>
    <property type="match status" value="1"/>
</dbReference>
<reference evidence="4 5" key="1">
    <citation type="journal article" date="2018" name="Proc. R. Soc. B">
        <title>A non-coding region near Follistatin controls head colour polymorphism in the Gouldian finch.</title>
        <authorList>
            <person name="Toomey M.B."/>
            <person name="Marques C.I."/>
            <person name="Andrade P."/>
            <person name="Araujo P.M."/>
            <person name="Sabatino S."/>
            <person name="Gazda M.A."/>
            <person name="Afonso S."/>
            <person name="Lopes R.J."/>
            <person name="Corbo J.C."/>
            <person name="Carneiro M."/>
        </authorList>
    </citation>
    <scope>NUCLEOTIDE SEQUENCE [LARGE SCALE GENOMIC DNA]</scope>
    <source>
        <strain evidence="4">Red01</strain>
        <tissue evidence="4">Muscle</tissue>
    </source>
</reference>
<dbReference type="PANTHER" id="PTHR37999">
    <property type="entry name" value="MUCIN-17"/>
    <property type="match status" value="1"/>
</dbReference>